<dbReference type="InterPro" id="IPR050128">
    <property type="entry name" value="Sulfate_adenylyltrnsfr_sub2"/>
</dbReference>
<accession>A0ABS1T8D5</accession>
<dbReference type="Gene3D" id="3.30.70.20">
    <property type="match status" value="1"/>
</dbReference>
<keyword evidence="3" id="KW-1185">Reference proteome</keyword>
<dbReference type="InterPro" id="IPR002500">
    <property type="entry name" value="PAPS_reduct_dom"/>
</dbReference>
<dbReference type="RefSeq" id="WP_202748176.1">
    <property type="nucleotide sequence ID" value="NZ_JAESWC010000002.1"/>
</dbReference>
<dbReference type="Gene3D" id="3.40.50.620">
    <property type="entry name" value="HUPs"/>
    <property type="match status" value="1"/>
</dbReference>
<gene>
    <name evidence="2" type="ORF">JK636_07355</name>
</gene>
<dbReference type="Proteomes" id="UP000632377">
    <property type="component" value="Unassembled WGS sequence"/>
</dbReference>
<protein>
    <submittedName>
        <fullName evidence="2">Phosphoadenosine phosphosulfate reductase family protein</fullName>
    </submittedName>
</protein>
<evidence type="ECO:0000259" key="1">
    <source>
        <dbReference type="PROSITE" id="PS51379"/>
    </source>
</evidence>
<proteinExistence type="predicted"/>
<dbReference type="PANTHER" id="PTHR43196">
    <property type="entry name" value="SULFATE ADENYLYLTRANSFERASE SUBUNIT 2"/>
    <property type="match status" value="1"/>
</dbReference>
<organism evidence="2 3">
    <name type="scientific">Clostridium rhizosphaerae</name>
    <dbReference type="NCBI Taxonomy" id="2803861"/>
    <lineage>
        <taxon>Bacteria</taxon>
        <taxon>Bacillati</taxon>
        <taxon>Bacillota</taxon>
        <taxon>Clostridia</taxon>
        <taxon>Eubacteriales</taxon>
        <taxon>Clostridiaceae</taxon>
        <taxon>Clostridium</taxon>
    </lineage>
</organism>
<dbReference type="InterPro" id="IPR017896">
    <property type="entry name" value="4Fe4S_Fe-S-bd"/>
</dbReference>
<dbReference type="PANTHER" id="PTHR43196:SF2">
    <property type="entry name" value="PHOSPHOADENOSINE PHOSPHOSULFATE REDUCTASE"/>
    <property type="match status" value="1"/>
</dbReference>
<dbReference type="SUPFAM" id="SSF52402">
    <property type="entry name" value="Adenine nucleotide alpha hydrolases-like"/>
    <property type="match status" value="1"/>
</dbReference>
<feature type="domain" description="4Fe-4S ferredoxin-type" evidence="1">
    <location>
        <begin position="501"/>
        <end position="531"/>
    </location>
</feature>
<dbReference type="Pfam" id="PF01507">
    <property type="entry name" value="PAPS_reduct"/>
    <property type="match status" value="1"/>
</dbReference>
<dbReference type="EMBL" id="JAESWC010000002">
    <property type="protein sequence ID" value="MBL4935575.1"/>
    <property type="molecule type" value="Genomic_DNA"/>
</dbReference>
<dbReference type="PROSITE" id="PS51379">
    <property type="entry name" value="4FE4S_FER_2"/>
    <property type="match status" value="1"/>
</dbReference>
<name>A0ABS1T8D5_9CLOT</name>
<dbReference type="Pfam" id="PF12838">
    <property type="entry name" value="Fer4_7"/>
    <property type="match status" value="1"/>
</dbReference>
<sequence length="579" mass="67627">MINYRCNNCNIPCETSICPVCNQRADIVGSKVYWCDECNIPLYNKECKHEGHNVRELTTDIRPVFPEERLMLEILIGEPFKFINCSVWNGVGNKYYIDGKRLKVTVDKLMERKSSEVIDELKTLNPQNNYEMFYEYIDKFLEENRYRFNEIDTEAMNFINEQKDNFKFDETFVSFSGGKDSTVVSDLVTRALGTQKVLHIFGDTTLEFPHTMEYADRFHKNNPKIPFLSARNKEKNFYDMCEVIGPPSRVMRWCCIVFKTGAITRRIDTTFKNKKRVLTFYGIRRSESVSRSKYDKVSQSPKITKQHVVSPIIDWYDFDIWLYILSRNIDFNYAYRLGYSRVGCWCCPNNSKWSQYLSSIYMPDEYEKWRKLLINFAKKVGKPDAEVYVDEGKWKARQGGNGLSISRSTFVEFKPCVTASDSFNYELNKPITEELYEFFKPFGWLNFDMGNKRLGQVYVNDRSNNPVLILEGRLGEKNLKVTIINTKILGSKSLRDVKQKVDCQITKYQMCLGCLACESVCKHDAISVKKAAHKNENIGKNDNEYYKINDDKCKRCGECINHFDGGCYMRKVLITKRGE</sequence>
<evidence type="ECO:0000313" key="3">
    <source>
        <dbReference type="Proteomes" id="UP000632377"/>
    </source>
</evidence>
<dbReference type="InterPro" id="IPR014729">
    <property type="entry name" value="Rossmann-like_a/b/a_fold"/>
</dbReference>
<evidence type="ECO:0000313" key="2">
    <source>
        <dbReference type="EMBL" id="MBL4935575.1"/>
    </source>
</evidence>
<comment type="caution">
    <text evidence="2">The sequence shown here is derived from an EMBL/GenBank/DDBJ whole genome shotgun (WGS) entry which is preliminary data.</text>
</comment>
<dbReference type="SUPFAM" id="SSF54862">
    <property type="entry name" value="4Fe-4S ferredoxins"/>
    <property type="match status" value="1"/>
</dbReference>
<reference evidence="2 3" key="1">
    <citation type="submission" date="2021-01" db="EMBL/GenBank/DDBJ databases">
        <title>Genome public.</title>
        <authorList>
            <person name="Liu C."/>
            <person name="Sun Q."/>
        </authorList>
    </citation>
    <scope>NUCLEOTIDE SEQUENCE [LARGE SCALE GENOMIC DNA]</scope>
    <source>
        <strain evidence="2 3">YIM B02515</strain>
    </source>
</reference>